<organism evidence="2 3">
    <name type="scientific">Boletus reticuloceps</name>
    <dbReference type="NCBI Taxonomy" id="495285"/>
    <lineage>
        <taxon>Eukaryota</taxon>
        <taxon>Fungi</taxon>
        <taxon>Dikarya</taxon>
        <taxon>Basidiomycota</taxon>
        <taxon>Agaricomycotina</taxon>
        <taxon>Agaricomycetes</taxon>
        <taxon>Agaricomycetidae</taxon>
        <taxon>Boletales</taxon>
        <taxon>Boletineae</taxon>
        <taxon>Boletaceae</taxon>
        <taxon>Boletoideae</taxon>
        <taxon>Boletus</taxon>
    </lineage>
</organism>
<accession>A0A8I2YG14</accession>
<reference evidence="2" key="1">
    <citation type="submission" date="2021-03" db="EMBL/GenBank/DDBJ databases">
        <title>Evolutionary innovations through gain and loss of genes in the ectomycorrhizal Boletales.</title>
        <authorList>
            <person name="Wu G."/>
            <person name="Miyauchi S."/>
            <person name="Morin E."/>
            <person name="Yang Z.-L."/>
            <person name="Xu J."/>
            <person name="Martin F.M."/>
        </authorList>
    </citation>
    <scope>NUCLEOTIDE SEQUENCE</scope>
    <source>
        <strain evidence="2">BR01</strain>
    </source>
</reference>
<comment type="caution">
    <text evidence="2">The sequence shown here is derived from an EMBL/GenBank/DDBJ whole genome shotgun (WGS) entry which is preliminary data.</text>
</comment>
<feature type="compositionally biased region" description="Low complexity" evidence="1">
    <location>
        <begin position="307"/>
        <end position="328"/>
    </location>
</feature>
<evidence type="ECO:0000313" key="2">
    <source>
        <dbReference type="EMBL" id="KAG6371314.1"/>
    </source>
</evidence>
<dbReference type="EMBL" id="JAGFBS010000037">
    <property type="protein sequence ID" value="KAG6371314.1"/>
    <property type="molecule type" value="Genomic_DNA"/>
</dbReference>
<keyword evidence="3" id="KW-1185">Reference proteome</keyword>
<feature type="region of interest" description="Disordered" evidence="1">
    <location>
        <begin position="378"/>
        <end position="397"/>
    </location>
</feature>
<feature type="compositionally biased region" description="Low complexity" evidence="1">
    <location>
        <begin position="228"/>
        <end position="240"/>
    </location>
</feature>
<dbReference type="OrthoDB" id="3070390at2759"/>
<feature type="compositionally biased region" description="Low complexity" evidence="1">
    <location>
        <begin position="189"/>
        <end position="198"/>
    </location>
</feature>
<proteinExistence type="predicted"/>
<gene>
    <name evidence="2" type="ORF">JVT61DRAFT_9785</name>
</gene>
<dbReference type="AlphaFoldDB" id="A0A8I2YG14"/>
<feature type="compositionally biased region" description="Pro residues" evidence="1">
    <location>
        <begin position="140"/>
        <end position="157"/>
    </location>
</feature>
<evidence type="ECO:0000256" key="1">
    <source>
        <dbReference type="SAM" id="MobiDB-lite"/>
    </source>
</evidence>
<name>A0A8I2YG14_9AGAM</name>
<sequence>MEVTIQYRGAKYIQVAAPATPSSEFAILKKDLAHLRVHSPSQRNVRRVNGSFILHWPSAGTSLKVAGLADTLHTRWFKLCSDDPEALKLRAFLSIGLLIRSTAGAEQPCQDVPSGTLAGRLARPLPEIVQQPATASVPAPSRPPPPPIPPPRLPPSAPRLDRQTPPHLKRRMSSGEGPSNQTRQKLDVPETPTAAAAAPLPPTDTQPADHVVDPQPSSSTPGDATKASPQPTQDDTTSPTHVQTPTAPKVPDTSTTPPLRPREPGEMTPRTVRTTPSGPSNTGPGSGSGPGLGPVPGPGSGPRPHHPTLSSTGPSPGSPYAGSNSSGNSHGGGGDSWARRRDRDRDVNRLTRELWDTRRQLTAMQAREQAILDDLERLGVRPESSGGGADRNGVDVSGSREALLRSEADVRAERARRLRAERALSDVERECASPFVVPALFQAFMSISELSN</sequence>
<evidence type="ECO:0000313" key="3">
    <source>
        <dbReference type="Proteomes" id="UP000683000"/>
    </source>
</evidence>
<dbReference type="Proteomes" id="UP000683000">
    <property type="component" value="Unassembled WGS sequence"/>
</dbReference>
<protein>
    <submittedName>
        <fullName evidence="2">Uncharacterized protein</fullName>
    </submittedName>
</protein>
<feature type="region of interest" description="Disordered" evidence="1">
    <location>
        <begin position="132"/>
        <end position="357"/>
    </location>
</feature>
<feature type="compositionally biased region" description="Polar residues" evidence="1">
    <location>
        <begin position="241"/>
        <end position="257"/>
    </location>
</feature>
<feature type="compositionally biased region" description="Basic and acidic residues" evidence="1">
    <location>
        <begin position="337"/>
        <end position="357"/>
    </location>
</feature>